<organism evidence="2 3">
    <name type="scientific">Datura stramonium</name>
    <name type="common">Jimsonweed</name>
    <name type="synonym">Common thornapple</name>
    <dbReference type="NCBI Taxonomy" id="4076"/>
    <lineage>
        <taxon>Eukaryota</taxon>
        <taxon>Viridiplantae</taxon>
        <taxon>Streptophyta</taxon>
        <taxon>Embryophyta</taxon>
        <taxon>Tracheophyta</taxon>
        <taxon>Spermatophyta</taxon>
        <taxon>Magnoliopsida</taxon>
        <taxon>eudicotyledons</taxon>
        <taxon>Gunneridae</taxon>
        <taxon>Pentapetalae</taxon>
        <taxon>asterids</taxon>
        <taxon>lamiids</taxon>
        <taxon>Solanales</taxon>
        <taxon>Solanaceae</taxon>
        <taxon>Solanoideae</taxon>
        <taxon>Datureae</taxon>
        <taxon>Datura</taxon>
    </lineage>
</organism>
<comment type="caution">
    <text evidence="2">The sequence shown here is derived from an EMBL/GenBank/DDBJ whole genome shotgun (WGS) entry which is preliminary data.</text>
</comment>
<protein>
    <submittedName>
        <fullName evidence="2">Uncharacterized protein</fullName>
    </submittedName>
</protein>
<proteinExistence type="predicted"/>
<evidence type="ECO:0000313" key="3">
    <source>
        <dbReference type="Proteomes" id="UP000823775"/>
    </source>
</evidence>
<dbReference type="Proteomes" id="UP000823775">
    <property type="component" value="Unassembled WGS sequence"/>
</dbReference>
<sequence>MVKFKAKQWLAPTGHLFIQRVVLCGRGIDSKKCKKRPHSMDEKNGLRNQKMSHPKYTYQEVLKSCPEGLKPTEGTNGS</sequence>
<gene>
    <name evidence="2" type="ORF">HAX54_047029</name>
</gene>
<reference evidence="2 3" key="1">
    <citation type="journal article" date="2021" name="BMC Genomics">
        <title>Datura genome reveals duplications of psychoactive alkaloid biosynthetic genes and high mutation rate following tissue culture.</title>
        <authorList>
            <person name="Rajewski A."/>
            <person name="Carter-House D."/>
            <person name="Stajich J."/>
            <person name="Litt A."/>
        </authorList>
    </citation>
    <scope>NUCLEOTIDE SEQUENCE [LARGE SCALE GENOMIC DNA]</scope>
    <source>
        <strain evidence="2">AR-01</strain>
    </source>
</reference>
<evidence type="ECO:0000313" key="2">
    <source>
        <dbReference type="EMBL" id="MCD7461754.1"/>
    </source>
</evidence>
<feature type="region of interest" description="Disordered" evidence="1">
    <location>
        <begin position="33"/>
        <end position="53"/>
    </location>
</feature>
<dbReference type="EMBL" id="JACEIK010000751">
    <property type="protein sequence ID" value="MCD7461754.1"/>
    <property type="molecule type" value="Genomic_DNA"/>
</dbReference>
<keyword evidence="3" id="KW-1185">Reference proteome</keyword>
<accession>A0ABS8STD0</accession>
<name>A0ABS8STD0_DATST</name>
<evidence type="ECO:0000256" key="1">
    <source>
        <dbReference type="SAM" id="MobiDB-lite"/>
    </source>
</evidence>
<feature type="non-terminal residue" evidence="2">
    <location>
        <position position="78"/>
    </location>
</feature>